<name>A0AA37P7M8_9PEZI</name>
<dbReference type="RefSeq" id="XP_049127084.1">
    <property type="nucleotide sequence ID" value="XM_049271127.1"/>
</dbReference>
<dbReference type="Proteomes" id="UP001055115">
    <property type="component" value="Unassembled WGS sequence"/>
</dbReference>
<dbReference type="AlphaFoldDB" id="A0AA37P7M8"/>
<proteinExistence type="predicted"/>
<gene>
    <name evidence="1" type="ORF">ColSpa_04915</name>
</gene>
<dbReference type="GeneID" id="73325717"/>
<evidence type="ECO:0000313" key="1">
    <source>
        <dbReference type="EMBL" id="GKT44734.1"/>
    </source>
</evidence>
<sequence length="104" mass="11265">MHSVDFRNARELVSDGVKSVTVIGSANTAFDVMEDCHDSGLQTTMIQRSETYVVPMTYFAHPMGLGAYNILPTEDADAIVNGSPLAVGGRLLRLVHAMQAQEEP</sequence>
<evidence type="ECO:0000313" key="2">
    <source>
        <dbReference type="Proteomes" id="UP001055115"/>
    </source>
</evidence>
<organism evidence="1 2">
    <name type="scientific">Colletotrichum spaethianum</name>
    <dbReference type="NCBI Taxonomy" id="700344"/>
    <lineage>
        <taxon>Eukaryota</taxon>
        <taxon>Fungi</taxon>
        <taxon>Dikarya</taxon>
        <taxon>Ascomycota</taxon>
        <taxon>Pezizomycotina</taxon>
        <taxon>Sordariomycetes</taxon>
        <taxon>Hypocreomycetidae</taxon>
        <taxon>Glomerellales</taxon>
        <taxon>Glomerellaceae</taxon>
        <taxon>Colletotrichum</taxon>
        <taxon>Colletotrichum spaethianum species complex</taxon>
    </lineage>
</organism>
<dbReference type="InterPro" id="IPR036188">
    <property type="entry name" value="FAD/NAD-bd_sf"/>
</dbReference>
<accession>A0AA37P7M8</accession>
<dbReference type="Gene3D" id="3.50.50.60">
    <property type="entry name" value="FAD/NAD(P)-binding domain"/>
    <property type="match status" value="1"/>
</dbReference>
<dbReference type="EMBL" id="BQXU01000010">
    <property type="protein sequence ID" value="GKT44734.1"/>
    <property type="molecule type" value="Genomic_DNA"/>
</dbReference>
<dbReference type="SUPFAM" id="SSF51905">
    <property type="entry name" value="FAD/NAD(P)-binding domain"/>
    <property type="match status" value="1"/>
</dbReference>
<reference evidence="1 2" key="1">
    <citation type="submission" date="2022-03" db="EMBL/GenBank/DDBJ databases">
        <title>Genome data of Colletotrichum spp.</title>
        <authorList>
            <person name="Utami Y.D."/>
            <person name="Hiruma K."/>
        </authorList>
    </citation>
    <scope>NUCLEOTIDE SEQUENCE [LARGE SCALE GENOMIC DNA]</scope>
    <source>
        <strain evidence="1 2">MAFF 239500</strain>
    </source>
</reference>
<comment type="caution">
    <text evidence="1">The sequence shown here is derived from an EMBL/GenBank/DDBJ whole genome shotgun (WGS) entry which is preliminary data.</text>
</comment>
<protein>
    <submittedName>
        <fullName evidence="1">Uncharacterized protein</fullName>
    </submittedName>
</protein>
<keyword evidence="2" id="KW-1185">Reference proteome</keyword>